<dbReference type="Proteomes" id="UP000824241">
    <property type="component" value="Unassembled WGS sequence"/>
</dbReference>
<reference evidence="2" key="2">
    <citation type="journal article" date="2021" name="PeerJ">
        <title>Extensive microbial diversity within the chicken gut microbiome revealed by metagenomics and culture.</title>
        <authorList>
            <person name="Gilroy R."/>
            <person name="Ravi A."/>
            <person name="Getino M."/>
            <person name="Pursley I."/>
            <person name="Horton D.L."/>
            <person name="Alikhan N.F."/>
            <person name="Baker D."/>
            <person name="Gharbi K."/>
            <person name="Hall N."/>
            <person name="Watson M."/>
            <person name="Adriaenssens E.M."/>
            <person name="Foster-Nyarko E."/>
            <person name="Jarju S."/>
            <person name="Secka A."/>
            <person name="Antonio M."/>
            <person name="Oren A."/>
            <person name="Chaudhuri R.R."/>
            <person name="La Ragione R."/>
            <person name="Hildebrand F."/>
            <person name="Pallen M.J."/>
        </authorList>
    </citation>
    <scope>NUCLEOTIDE SEQUENCE</scope>
    <source>
        <strain evidence="2">CHK189-12415</strain>
    </source>
</reference>
<feature type="domain" description="Polymerase/histidinol phosphatase N-terminal" evidence="1">
    <location>
        <begin position="6"/>
        <end position="85"/>
    </location>
</feature>
<dbReference type="AlphaFoldDB" id="A0A9D1J569"/>
<dbReference type="EMBL" id="DVHA01000209">
    <property type="protein sequence ID" value="HIR61223.1"/>
    <property type="molecule type" value="Genomic_DNA"/>
</dbReference>
<dbReference type="PANTHER" id="PTHR36928:SF1">
    <property type="entry name" value="PHOSPHATASE YCDX-RELATED"/>
    <property type="match status" value="1"/>
</dbReference>
<dbReference type="PANTHER" id="PTHR36928">
    <property type="entry name" value="PHOSPHATASE YCDX-RELATED"/>
    <property type="match status" value="1"/>
</dbReference>
<dbReference type="SMART" id="SM00481">
    <property type="entry name" value="POLIIIAc"/>
    <property type="match status" value="1"/>
</dbReference>
<dbReference type="InterPro" id="IPR050243">
    <property type="entry name" value="PHP_phosphatase"/>
</dbReference>
<comment type="caution">
    <text evidence="2">The sequence shown here is derived from an EMBL/GenBank/DDBJ whole genome shotgun (WGS) entry which is preliminary data.</text>
</comment>
<sequence>MYQVKVDPHTHTLYSGHAFSTIGENAAEAARLGLDGIGMTDHFGIMTPRKADGNLDFGPLLNNEALPPNVYGVRVLQGIEIDIMDFHGELAFWREKDPFRPGGMTIGERLLRTREIVIASLHFFPGCQDGSEAENTGMYIAALENPFVDILGHPCRPGIAFDQRAVVRAARDNRKCLELNEHTFDTPDAVPHCRELAVCCAEEGCPVAVSSDAHSAWMVGRFPRVFAMLEEIGFPQELIANESLDKLAKLRGKNW</sequence>
<organism evidence="2 3">
    <name type="scientific">Candidatus Faecivivens stercoravium</name>
    <dbReference type="NCBI Taxonomy" id="2840803"/>
    <lineage>
        <taxon>Bacteria</taxon>
        <taxon>Bacillati</taxon>
        <taxon>Bacillota</taxon>
        <taxon>Clostridia</taxon>
        <taxon>Eubacteriales</taxon>
        <taxon>Oscillospiraceae</taxon>
        <taxon>Oscillospiraceae incertae sedis</taxon>
        <taxon>Candidatus Faecivivens</taxon>
    </lineage>
</organism>
<gene>
    <name evidence="2" type="ORF">IAB37_06595</name>
</gene>
<dbReference type="InterPro" id="IPR016195">
    <property type="entry name" value="Pol/histidinol_Pase-like"/>
</dbReference>
<dbReference type="GO" id="GO:0008270">
    <property type="term" value="F:zinc ion binding"/>
    <property type="evidence" value="ECO:0007669"/>
    <property type="project" value="TreeGrafter"/>
</dbReference>
<dbReference type="InterPro" id="IPR004013">
    <property type="entry name" value="PHP_dom"/>
</dbReference>
<evidence type="ECO:0000313" key="2">
    <source>
        <dbReference type="EMBL" id="HIR61223.1"/>
    </source>
</evidence>
<accession>A0A9D1J569</accession>
<dbReference type="SUPFAM" id="SSF89550">
    <property type="entry name" value="PHP domain-like"/>
    <property type="match status" value="1"/>
</dbReference>
<evidence type="ECO:0000313" key="3">
    <source>
        <dbReference type="Proteomes" id="UP000824241"/>
    </source>
</evidence>
<proteinExistence type="predicted"/>
<dbReference type="GO" id="GO:0042578">
    <property type="term" value="F:phosphoric ester hydrolase activity"/>
    <property type="evidence" value="ECO:0007669"/>
    <property type="project" value="TreeGrafter"/>
</dbReference>
<dbReference type="GO" id="GO:0005829">
    <property type="term" value="C:cytosol"/>
    <property type="evidence" value="ECO:0007669"/>
    <property type="project" value="TreeGrafter"/>
</dbReference>
<protein>
    <submittedName>
        <fullName evidence="2">Phosphatase</fullName>
    </submittedName>
</protein>
<reference evidence="2" key="1">
    <citation type="submission" date="2020-10" db="EMBL/GenBank/DDBJ databases">
        <authorList>
            <person name="Gilroy R."/>
        </authorList>
    </citation>
    <scope>NUCLEOTIDE SEQUENCE</scope>
    <source>
        <strain evidence="2">CHK189-12415</strain>
    </source>
</reference>
<evidence type="ECO:0000259" key="1">
    <source>
        <dbReference type="SMART" id="SM00481"/>
    </source>
</evidence>
<name>A0A9D1J569_9FIRM</name>
<dbReference type="Pfam" id="PF02811">
    <property type="entry name" value="PHP"/>
    <property type="match status" value="1"/>
</dbReference>
<dbReference type="Gene3D" id="3.20.20.140">
    <property type="entry name" value="Metal-dependent hydrolases"/>
    <property type="match status" value="1"/>
</dbReference>
<dbReference type="InterPro" id="IPR003141">
    <property type="entry name" value="Pol/His_phosphatase_N"/>
</dbReference>